<proteinExistence type="predicted"/>
<name>X1JCI6_9ZZZZ</name>
<organism evidence="1">
    <name type="scientific">marine sediment metagenome</name>
    <dbReference type="NCBI Taxonomy" id="412755"/>
    <lineage>
        <taxon>unclassified sequences</taxon>
        <taxon>metagenomes</taxon>
        <taxon>ecological metagenomes</taxon>
    </lineage>
</organism>
<reference evidence="1" key="1">
    <citation type="journal article" date="2014" name="Front. Microbiol.">
        <title>High frequency of phylogenetically diverse reductive dehalogenase-homologous genes in deep subseafloor sedimentary metagenomes.</title>
        <authorList>
            <person name="Kawai M."/>
            <person name="Futagami T."/>
            <person name="Toyoda A."/>
            <person name="Takaki Y."/>
            <person name="Nishi S."/>
            <person name="Hori S."/>
            <person name="Arai W."/>
            <person name="Tsubouchi T."/>
            <person name="Morono Y."/>
            <person name="Uchiyama I."/>
            <person name="Ito T."/>
            <person name="Fujiyama A."/>
            <person name="Inagaki F."/>
            <person name="Takami H."/>
        </authorList>
    </citation>
    <scope>NUCLEOTIDE SEQUENCE</scope>
    <source>
        <strain evidence="1">Expedition CK06-06</strain>
    </source>
</reference>
<sequence>MAFGITFENKTSELKTTLTDLKIKVPEIESAA</sequence>
<evidence type="ECO:0000313" key="1">
    <source>
        <dbReference type="EMBL" id="GAH76059.1"/>
    </source>
</evidence>
<protein>
    <submittedName>
        <fullName evidence="1">Uncharacterized protein</fullName>
    </submittedName>
</protein>
<accession>X1JCI6</accession>
<dbReference type="EMBL" id="BARU01026406">
    <property type="protein sequence ID" value="GAH76059.1"/>
    <property type="molecule type" value="Genomic_DNA"/>
</dbReference>
<feature type="non-terminal residue" evidence="1">
    <location>
        <position position="32"/>
    </location>
</feature>
<dbReference type="AlphaFoldDB" id="X1JCI6"/>
<comment type="caution">
    <text evidence="1">The sequence shown here is derived from an EMBL/GenBank/DDBJ whole genome shotgun (WGS) entry which is preliminary data.</text>
</comment>
<gene>
    <name evidence="1" type="ORF">S03H2_42421</name>
</gene>